<dbReference type="Pfam" id="PF03626">
    <property type="entry name" value="COX4_pro"/>
    <property type="match status" value="1"/>
</dbReference>
<evidence type="ECO:0000313" key="7">
    <source>
        <dbReference type="EMBL" id="MFC4310249.1"/>
    </source>
</evidence>
<dbReference type="RefSeq" id="WP_380597588.1">
    <property type="nucleotide sequence ID" value="NZ_JBHSDU010000003.1"/>
</dbReference>
<keyword evidence="4 6" id="KW-1133">Transmembrane helix</keyword>
<keyword evidence="8" id="KW-1185">Reference proteome</keyword>
<protein>
    <submittedName>
        <fullName evidence="7">Cytochrome C oxidase subunit IV family protein</fullName>
    </submittedName>
</protein>
<evidence type="ECO:0000256" key="6">
    <source>
        <dbReference type="SAM" id="Phobius"/>
    </source>
</evidence>
<evidence type="ECO:0000256" key="1">
    <source>
        <dbReference type="ARBA" id="ARBA00004651"/>
    </source>
</evidence>
<dbReference type="EMBL" id="JBHSDU010000003">
    <property type="protein sequence ID" value="MFC4310249.1"/>
    <property type="molecule type" value="Genomic_DNA"/>
</dbReference>
<name>A0ABV8SRN4_9GAMM</name>
<dbReference type="InterPro" id="IPR005171">
    <property type="entry name" value="Cyt_c_oxidase_su4_prok"/>
</dbReference>
<reference evidence="8" key="1">
    <citation type="journal article" date="2019" name="Int. J. Syst. Evol. Microbiol.">
        <title>The Global Catalogue of Microorganisms (GCM) 10K type strain sequencing project: providing services to taxonomists for standard genome sequencing and annotation.</title>
        <authorList>
            <consortium name="The Broad Institute Genomics Platform"/>
            <consortium name="The Broad Institute Genome Sequencing Center for Infectious Disease"/>
            <person name="Wu L."/>
            <person name="Ma J."/>
        </authorList>
    </citation>
    <scope>NUCLEOTIDE SEQUENCE [LARGE SCALE GENOMIC DNA]</scope>
    <source>
        <strain evidence="8">CGMCC 1.10759</strain>
    </source>
</reference>
<dbReference type="Proteomes" id="UP001595904">
    <property type="component" value="Unassembled WGS sequence"/>
</dbReference>
<comment type="subcellular location">
    <subcellularLocation>
        <location evidence="1">Cell membrane</location>
        <topology evidence="1">Multi-pass membrane protein</topology>
    </subcellularLocation>
</comment>
<evidence type="ECO:0000313" key="8">
    <source>
        <dbReference type="Proteomes" id="UP001595904"/>
    </source>
</evidence>
<feature type="transmembrane region" description="Helical" evidence="6">
    <location>
        <begin position="38"/>
        <end position="55"/>
    </location>
</feature>
<evidence type="ECO:0000256" key="3">
    <source>
        <dbReference type="ARBA" id="ARBA00022692"/>
    </source>
</evidence>
<feature type="transmembrane region" description="Helical" evidence="6">
    <location>
        <begin position="93"/>
        <end position="115"/>
    </location>
</feature>
<evidence type="ECO:0000256" key="4">
    <source>
        <dbReference type="ARBA" id="ARBA00022989"/>
    </source>
</evidence>
<feature type="transmembrane region" description="Helical" evidence="6">
    <location>
        <begin position="67"/>
        <end position="86"/>
    </location>
</feature>
<evidence type="ECO:0000256" key="5">
    <source>
        <dbReference type="ARBA" id="ARBA00023136"/>
    </source>
</evidence>
<gene>
    <name evidence="7" type="ORF">ACFPN2_14245</name>
</gene>
<keyword evidence="3 6" id="KW-0812">Transmembrane</keyword>
<keyword evidence="5 6" id="KW-0472">Membrane</keyword>
<sequence>MAVRQHDIQAADLPADHSPAHAAAQGTHAEGQQHPIKLYLWIWALLFVFSAFSYMVDYFRLQGALRWTLIIVFMLIKASFIVAIFMHMAWERLALKLAILVPPLALLILIGLMAIEGDYTFLTRLASFVK</sequence>
<accession>A0ABV8SRN4</accession>
<proteinExistence type="predicted"/>
<comment type="caution">
    <text evidence="7">The sequence shown here is derived from an EMBL/GenBank/DDBJ whole genome shotgun (WGS) entry which is preliminary data.</text>
</comment>
<evidence type="ECO:0000256" key="2">
    <source>
        <dbReference type="ARBA" id="ARBA00022475"/>
    </source>
</evidence>
<keyword evidence="2" id="KW-1003">Cell membrane</keyword>
<organism evidence="7 8">
    <name type="scientific">Steroidobacter flavus</name>
    <dbReference type="NCBI Taxonomy" id="1842136"/>
    <lineage>
        <taxon>Bacteria</taxon>
        <taxon>Pseudomonadati</taxon>
        <taxon>Pseudomonadota</taxon>
        <taxon>Gammaproteobacteria</taxon>
        <taxon>Steroidobacterales</taxon>
        <taxon>Steroidobacteraceae</taxon>
        <taxon>Steroidobacter</taxon>
    </lineage>
</organism>